<dbReference type="Pfam" id="PF01546">
    <property type="entry name" value="Peptidase_M20"/>
    <property type="match status" value="1"/>
</dbReference>
<keyword evidence="4 5" id="KW-0464">Manganese</keyword>
<dbReference type="EMBL" id="JBFOLK010000001">
    <property type="protein sequence ID" value="KAL2543124.1"/>
    <property type="molecule type" value="Genomic_DNA"/>
</dbReference>
<keyword evidence="2" id="KW-0732">Signal</keyword>
<evidence type="ECO:0000256" key="3">
    <source>
        <dbReference type="ARBA" id="ARBA00022801"/>
    </source>
</evidence>
<evidence type="ECO:0000259" key="6">
    <source>
        <dbReference type="Pfam" id="PF07687"/>
    </source>
</evidence>
<dbReference type="CDD" id="cd08017">
    <property type="entry name" value="M20_IAA_Hyd"/>
    <property type="match status" value="1"/>
</dbReference>
<comment type="cofactor">
    <cofactor evidence="5">
        <name>Mn(2+)</name>
        <dbReference type="ChEBI" id="CHEBI:29035"/>
    </cofactor>
    <text evidence="5">The Mn(2+) ion enhances activity.</text>
</comment>
<dbReference type="PANTHER" id="PTHR11014">
    <property type="entry name" value="PEPTIDASE M20 FAMILY MEMBER"/>
    <property type="match status" value="1"/>
</dbReference>
<dbReference type="GO" id="GO:0016787">
    <property type="term" value="F:hydrolase activity"/>
    <property type="evidence" value="ECO:0007669"/>
    <property type="project" value="UniProtKB-KW"/>
</dbReference>
<evidence type="ECO:0000256" key="4">
    <source>
        <dbReference type="ARBA" id="ARBA00023211"/>
    </source>
</evidence>
<accession>A0ABD1W0G3</accession>
<dbReference type="Gene3D" id="3.30.70.360">
    <property type="match status" value="1"/>
</dbReference>
<sequence length="443" mass="49067">MGILLLSILILVNAGYICCCVQLSFHESSLNPFLQELNSSLADHVIRFANEPEIVTWMKMIRRKIHKNPELAFEEFSTSSMIRHELDRMGVKYRWPVARTGVVGTIGSGSPPFVALRADMDALPIQEMREWEHKSQVDGKMHACGHDAHIAMLLGAAKILQQLRNHLQGTVILIFQPAEENGEGAKEMIREGVLDNVNAILGLHVFNKYPSGTVASRPGPFLAGCGSFKAVIRGKGGHASFPHESIDPILAASTSIISLQNIVSRETDPLDSQVVSVTIMQGGDAFNIIPESATIVGTFRTFSRKNFYALRKRIEEVIKGQSAVHRCSAEIEFDGEEHPTLPPTINDERIYEHVRQISRIIVGEENTELAPPFMGSEDFAVYLEKVAGSFLLLGVRNDKAGSIYPPHNPYHTIDEDVLPIGAAIHVTFAFSYLLNFTKCSHYL</sequence>
<dbReference type="PIRSF" id="PIRSF005962">
    <property type="entry name" value="Pept_M20D_amidohydro"/>
    <property type="match status" value="1"/>
</dbReference>
<dbReference type="SUPFAM" id="SSF53187">
    <property type="entry name" value="Zn-dependent exopeptidases"/>
    <property type="match status" value="1"/>
</dbReference>
<dbReference type="FunFam" id="3.30.70.360:FF:000001">
    <property type="entry name" value="N-acetyldiaminopimelate deacetylase"/>
    <property type="match status" value="1"/>
</dbReference>
<dbReference type="InterPro" id="IPR011650">
    <property type="entry name" value="Peptidase_M20_dimer"/>
</dbReference>
<dbReference type="PANTHER" id="PTHR11014:SF147">
    <property type="entry name" value="PEPTIDASE M20 DIMERISATION DOMAIN-CONTAINING PROTEIN"/>
    <property type="match status" value="1"/>
</dbReference>
<organism evidence="7 8">
    <name type="scientific">Abeliophyllum distichum</name>
    <dbReference type="NCBI Taxonomy" id="126358"/>
    <lineage>
        <taxon>Eukaryota</taxon>
        <taxon>Viridiplantae</taxon>
        <taxon>Streptophyta</taxon>
        <taxon>Embryophyta</taxon>
        <taxon>Tracheophyta</taxon>
        <taxon>Spermatophyta</taxon>
        <taxon>Magnoliopsida</taxon>
        <taxon>eudicotyledons</taxon>
        <taxon>Gunneridae</taxon>
        <taxon>Pentapetalae</taxon>
        <taxon>asterids</taxon>
        <taxon>lamiids</taxon>
        <taxon>Lamiales</taxon>
        <taxon>Oleaceae</taxon>
        <taxon>Forsythieae</taxon>
        <taxon>Abeliophyllum</taxon>
    </lineage>
</organism>
<name>A0ABD1W0G3_9LAMI</name>
<dbReference type="InterPro" id="IPR002933">
    <property type="entry name" value="Peptidase_M20"/>
</dbReference>
<comment type="similarity">
    <text evidence="1">Belongs to the peptidase M20 family.</text>
</comment>
<evidence type="ECO:0000256" key="1">
    <source>
        <dbReference type="ARBA" id="ARBA00006153"/>
    </source>
</evidence>
<feature type="binding site" evidence="5">
    <location>
        <position position="407"/>
    </location>
    <ligand>
        <name>Mn(2+)</name>
        <dbReference type="ChEBI" id="CHEBI:29035"/>
        <label>2</label>
    </ligand>
</feature>
<comment type="caution">
    <text evidence="7">The sequence shown here is derived from an EMBL/GenBank/DDBJ whole genome shotgun (WGS) entry which is preliminary data.</text>
</comment>
<dbReference type="InterPro" id="IPR036264">
    <property type="entry name" value="Bact_exopeptidase_dim_dom"/>
</dbReference>
<evidence type="ECO:0000313" key="7">
    <source>
        <dbReference type="EMBL" id="KAL2543124.1"/>
    </source>
</evidence>
<feature type="binding site" evidence="5">
    <location>
        <position position="146"/>
    </location>
    <ligand>
        <name>Mn(2+)</name>
        <dbReference type="ChEBI" id="CHEBI:29035"/>
        <label>2</label>
    </ligand>
</feature>
<keyword evidence="5" id="KW-0479">Metal-binding</keyword>
<evidence type="ECO:0000313" key="8">
    <source>
        <dbReference type="Proteomes" id="UP001604336"/>
    </source>
</evidence>
<evidence type="ECO:0000256" key="5">
    <source>
        <dbReference type="PIRSR" id="PIRSR005962-1"/>
    </source>
</evidence>
<dbReference type="InterPro" id="IPR044757">
    <property type="entry name" value="ILR1-like_Hyd"/>
</dbReference>
<keyword evidence="8" id="KW-1185">Reference proteome</keyword>
<dbReference type="NCBIfam" id="TIGR01891">
    <property type="entry name" value="amidohydrolases"/>
    <property type="match status" value="1"/>
</dbReference>
<dbReference type="InterPro" id="IPR017439">
    <property type="entry name" value="Amidohydrolase"/>
</dbReference>
<reference evidence="8" key="1">
    <citation type="submission" date="2024-07" db="EMBL/GenBank/DDBJ databases">
        <title>Two chromosome-level genome assemblies of Korean endemic species Abeliophyllum distichum and Forsythia ovata (Oleaceae).</title>
        <authorList>
            <person name="Jang H."/>
        </authorList>
    </citation>
    <scope>NUCLEOTIDE SEQUENCE [LARGE SCALE GENOMIC DNA]</scope>
</reference>
<dbReference type="Pfam" id="PF07687">
    <property type="entry name" value="M20_dimer"/>
    <property type="match status" value="1"/>
</dbReference>
<evidence type="ECO:0000256" key="2">
    <source>
        <dbReference type="ARBA" id="ARBA00022729"/>
    </source>
</evidence>
<feature type="domain" description="Peptidase M20 dimerisation" evidence="6">
    <location>
        <begin position="224"/>
        <end position="320"/>
    </location>
</feature>
<dbReference type="SUPFAM" id="SSF55031">
    <property type="entry name" value="Bacterial exopeptidase dimerisation domain"/>
    <property type="match status" value="1"/>
</dbReference>
<dbReference type="Gene3D" id="3.40.630.10">
    <property type="entry name" value="Zn peptidases"/>
    <property type="match status" value="1"/>
</dbReference>
<gene>
    <name evidence="7" type="ORF">Adt_04102</name>
</gene>
<dbReference type="AlphaFoldDB" id="A0ABD1W0G3"/>
<protein>
    <submittedName>
        <fullName evidence="7">IAA-amino acid hydrolase ILR1-like 2</fullName>
    </submittedName>
</protein>
<feature type="binding site" evidence="5">
    <location>
        <position position="180"/>
    </location>
    <ligand>
        <name>Mn(2+)</name>
        <dbReference type="ChEBI" id="CHEBI:29035"/>
        <label>2</label>
    </ligand>
</feature>
<proteinExistence type="inferred from homology"/>
<keyword evidence="3" id="KW-0378">Hydrolase</keyword>
<dbReference type="Proteomes" id="UP001604336">
    <property type="component" value="Unassembled WGS sequence"/>
</dbReference>
<feature type="binding site" evidence="5">
    <location>
        <position position="204"/>
    </location>
    <ligand>
        <name>Mn(2+)</name>
        <dbReference type="ChEBI" id="CHEBI:29035"/>
        <label>2</label>
    </ligand>
</feature>
<feature type="binding site" evidence="5">
    <location>
        <position position="144"/>
    </location>
    <ligand>
        <name>Mn(2+)</name>
        <dbReference type="ChEBI" id="CHEBI:29035"/>
        <label>2</label>
    </ligand>
</feature>